<proteinExistence type="predicted"/>
<evidence type="ECO:0000313" key="2">
    <source>
        <dbReference type="Proteomes" id="UP000001542"/>
    </source>
</evidence>
<sequence>MSTSQDMDYATLFFNHLQMENEIHEVWREMKLIREDPSLPDCIKFSLLQKLFEVHNALDLESTREQENYMSSFLQELRLPELGVRPMTEGKLKVHIMQHMSRRANPNPRSLSFGFIDPGVQVEKRHNTTVLPSSNSGSGILLRRKSEIEFELRSMQMKGKLTPEESEEKLKLTRELSDIMKV</sequence>
<dbReference type="AlphaFoldDB" id="A2EIJ9"/>
<dbReference type="EMBL" id="DS113398">
    <property type="protein sequence ID" value="EAY07520.1"/>
    <property type="molecule type" value="Genomic_DNA"/>
</dbReference>
<dbReference type="Proteomes" id="UP000001542">
    <property type="component" value="Unassembled WGS sequence"/>
</dbReference>
<dbReference type="InParanoid" id="A2EIJ9"/>
<organism evidence="1 2">
    <name type="scientific">Trichomonas vaginalis (strain ATCC PRA-98 / G3)</name>
    <dbReference type="NCBI Taxonomy" id="412133"/>
    <lineage>
        <taxon>Eukaryota</taxon>
        <taxon>Metamonada</taxon>
        <taxon>Parabasalia</taxon>
        <taxon>Trichomonadida</taxon>
        <taxon>Trichomonadidae</taxon>
        <taxon>Trichomonas</taxon>
    </lineage>
</organism>
<dbReference type="OrthoDB" id="10265004at2759"/>
<accession>A2EIJ9</accession>
<dbReference type="VEuPathDB" id="TrichDB:TVAGG3_0199790"/>
<protein>
    <submittedName>
        <fullName evidence="1">Uncharacterized protein</fullName>
    </submittedName>
</protein>
<dbReference type="SMR" id="A2EIJ9"/>
<name>A2EIJ9_TRIV3</name>
<reference evidence="1" key="2">
    <citation type="journal article" date="2007" name="Science">
        <title>Draft genome sequence of the sexually transmitted pathogen Trichomonas vaginalis.</title>
        <authorList>
            <person name="Carlton J.M."/>
            <person name="Hirt R.P."/>
            <person name="Silva J.C."/>
            <person name="Delcher A.L."/>
            <person name="Schatz M."/>
            <person name="Zhao Q."/>
            <person name="Wortman J.R."/>
            <person name="Bidwell S.L."/>
            <person name="Alsmark U.C.M."/>
            <person name="Besteiro S."/>
            <person name="Sicheritz-Ponten T."/>
            <person name="Noel C.J."/>
            <person name="Dacks J.B."/>
            <person name="Foster P.G."/>
            <person name="Simillion C."/>
            <person name="Van de Peer Y."/>
            <person name="Miranda-Saavedra D."/>
            <person name="Barton G.J."/>
            <person name="Westrop G.D."/>
            <person name="Mueller S."/>
            <person name="Dessi D."/>
            <person name="Fiori P.L."/>
            <person name="Ren Q."/>
            <person name="Paulsen I."/>
            <person name="Zhang H."/>
            <person name="Bastida-Corcuera F.D."/>
            <person name="Simoes-Barbosa A."/>
            <person name="Brown M.T."/>
            <person name="Hayes R.D."/>
            <person name="Mukherjee M."/>
            <person name="Okumura C.Y."/>
            <person name="Schneider R."/>
            <person name="Smith A.J."/>
            <person name="Vanacova S."/>
            <person name="Villalvazo M."/>
            <person name="Haas B.J."/>
            <person name="Pertea M."/>
            <person name="Feldblyum T.V."/>
            <person name="Utterback T.R."/>
            <person name="Shu C.L."/>
            <person name="Osoegawa K."/>
            <person name="de Jong P.J."/>
            <person name="Hrdy I."/>
            <person name="Horvathova L."/>
            <person name="Zubacova Z."/>
            <person name="Dolezal P."/>
            <person name="Malik S.B."/>
            <person name="Logsdon J.M. Jr."/>
            <person name="Henze K."/>
            <person name="Gupta A."/>
            <person name="Wang C.C."/>
            <person name="Dunne R.L."/>
            <person name="Upcroft J.A."/>
            <person name="Upcroft P."/>
            <person name="White O."/>
            <person name="Salzberg S.L."/>
            <person name="Tang P."/>
            <person name="Chiu C.-H."/>
            <person name="Lee Y.-S."/>
            <person name="Embley T.M."/>
            <person name="Coombs G.H."/>
            <person name="Mottram J.C."/>
            <person name="Tachezy J."/>
            <person name="Fraser-Liggett C.M."/>
            <person name="Johnson P.J."/>
        </authorList>
    </citation>
    <scope>NUCLEOTIDE SEQUENCE [LARGE SCALE GENOMIC DNA]</scope>
    <source>
        <strain evidence="1">G3</strain>
    </source>
</reference>
<keyword evidence="2" id="KW-1185">Reference proteome</keyword>
<reference evidence="1" key="1">
    <citation type="submission" date="2006-10" db="EMBL/GenBank/DDBJ databases">
        <authorList>
            <person name="Amadeo P."/>
            <person name="Zhao Q."/>
            <person name="Wortman J."/>
            <person name="Fraser-Liggett C."/>
            <person name="Carlton J."/>
        </authorList>
    </citation>
    <scope>NUCLEOTIDE SEQUENCE</scope>
    <source>
        <strain evidence="1">G3</strain>
    </source>
</reference>
<evidence type="ECO:0000313" key="1">
    <source>
        <dbReference type="EMBL" id="EAY07520.1"/>
    </source>
</evidence>
<gene>
    <name evidence="1" type="ORF">TVAG_124930</name>
</gene>
<dbReference type="RefSeq" id="XP_001319743.1">
    <property type="nucleotide sequence ID" value="XM_001319708.1"/>
</dbReference>
<dbReference type="KEGG" id="tva:4765413"/>
<dbReference type="VEuPathDB" id="TrichDB:TVAG_124930"/>